<dbReference type="SUPFAM" id="SSF52172">
    <property type="entry name" value="CheY-like"/>
    <property type="match status" value="1"/>
</dbReference>
<dbReference type="CDD" id="cd00082">
    <property type="entry name" value="HisKA"/>
    <property type="match status" value="1"/>
</dbReference>
<dbReference type="AlphaFoldDB" id="A0A846MY35"/>
<evidence type="ECO:0000256" key="4">
    <source>
        <dbReference type="PROSITE-ProRule" id="PRU00169"/>
    </source>
</evidence>
<dbReference type="SMART" id="SM00091">
    <property type="entry name" value="PAS"/>
    <property type="match status" value="2"/>
</dbReference>
<dbReference type="InterPro" id="IPR013656">
    <property type="entry name" value="PAS_4"/>
</dbReference>
<dbReference type="InterPro" id="IPR003661">
    <property type="entry name" value="HisK_dim/P_dom"/>
</dbReference>
<dbReference type="PROSITE" id="PS50109">
    <property type="entry name" value="HIS_KIN"/>
    <property type="match status" value="1"/>
</dbReference>
<evidence type="ECO:0000313" key="9">
    <source>
        <dbReference type="Proteomes" id="UP000570514"/>
    </source>
</evidence>
<dbReference type="NCBIfam" id="TIGR00229">
    <property type="entry name" value="sensory_box"/>
    <property type="match status" value="1"/>
</dbReference>
<evidence type="ECO:0000256" key="2">
    <source>
        <dbReference type="ARBA" id="ARBA00012438"/>
    </source>
</evidence>
<dbReference type="InterPro" id="IPR035965">
    <property type="entry name" value="PAS-like_dom_sf"/>
</dbReference>
<keyword evidence="5" id="KW-0472">Membrane</keyword>
<keyword evidence="5" id="KW-0812">Transmembrane</keyword>
<proteinExistence type="predicted"/>
<dbReference type="SMART" id="SM00388">
    <property type="entry name" value="HisKA"/>
    <property type="match status" value="1"/>
</dbReference>
<feature type="transmembrane region" description="Helical" evidence="5">
    <location>
        <begin position="20"/>
        <end position="38"/>
    </location>
</feature>
<gene>
    <name evidence="8" type="ORF">FHS83_001624</name>
</gene>
<dbReference type="EMBL" id="JAASRM010000001">
    <property type="protein sequence ID" value="NIK88306.1"/>
    <property type="molecule type" value="Genomic_DNA"/>
</dbReference>
<dbReference type="SUPFAM" id="SSF55785">
    <property type="entry name" value="PYP-like sensor domain (PAS domain)"/>
    <property type="match status" value="1"/>
</dbReference>
<dbReference type="InterPro" id="IPR004358">
    <property type="entry name" value="Sig_transdc_His_kin-like_C"/>
</dbReference>
<comment type="catalytic activity">
    <reaction evidence="1">
        <text>ATP + protein L-histidine = ADP + protein N-phospho-L-histidine.</text>
        <dbReference type="EC" id="2.7.13.3"/>
    </reaction>
</comment>
<sequence>MAVGGLKDITLSVPGGNWRWAAVAFTVLAFAAALLAVAAPQDAQWAGAALLLGIGGVASLVLFGLWQKKWLSGADVRRLAEAAAKSNVAWAITGEDGAVTECNDTYRRMAGADGDAAAPPELALAGEASAAVLYRLTKAAAEGQPREETFPVAPGLEIVAAVRPMADAHSVWWFTPRLAPGARTASPAPGIAVPAPSAEAKPIEAPGDVIRDAPMGIAFADADGTLTEANSAFRSFFAAAVAGRSLGELVEVGDRPRALDLVAKAARGESNLASVEVRASGGTERMAEVFASPMPGGKAVLYLLDVSEQKALEVKFAQSQKMQAVGQLAGGVAHDFNNLLTVIIGNSEFLLMRHQAGDPSFKEINEIHQNALRAATLVGQLLAFSRKQTMQPKVLAVRDVVGELALMLRRLLREGIDLKLEHGSELWPVHADEAQISNAIINLVVNARDAMPNGGTVTIRTANETTANASALGTAIMPAGEYVRIDVADTGTGIPQEILGKIFDPFFTTKPVGQGTGLGLATVYGIVKQSGGFITVDSEMGRGTTFRVYLPRHHIESVTVVQEQEKSAPRDVTGQDTILLVEDEEAVRSFAARALRMRGYNVIEASGGEEALEHVKDGKAPIHLVITDVVMPNMDGPTLVRQVKRIRPDMQVIFMSGYAEEAFRRNDEKAEDLHFLPKPFGLKQLAAKVKEVLSGAPATKK</sequence>
<dbReference type="Gene3D" id="3.30.565.10">
    <property type="entry name" value="Histidine kinase-like ATPase, C-terminal domain"/>
    <property type="match status" value="1"/>
</dbReference>
<dbReference type="SUPFAM" id="SSF47384">
    <property type="entry name" value="Homodimeric domain of signal transducing histidine kinase"/>
    <property type="match status" value="1"/>
</dbReference>
<dbReference type="Pfam" id="PF02518">
    <property type="entry name" value="HATPase_c"/>
    <property type="match status" value="1"/>
</dbReference>
<reference evidence="8 9" key="1">
    <citation type="submission" date="2020-03" db="EMBL/GenBank/DDBJ databases">
        <title>Genomic Encyclopedia of Type Strains, Phase IV (KMG-IV): sequencing the most valuable type-strain genomes for metagenomic binning, comparative biology and taxonomic classification.</title>
        <authorList>
            <person name="Goeker M."/>
        </authorList>
    </citation>
    <scope>NUCLEOTIDE SEQUENCE [LARGE SCALE GENOMIC DNA]</scope>
    <source>
        <strain evidence="8 9">DSM 19867</strain>
    </source>
</reference>
<dbReference type="GO" id="GO:0000155">
    <property type="term" value="F:phosphorelay sensor kinase activity"/>
    <property type="evidence" value="ECO:0007669"/>
    <property type="project" value="InterPro"/>
</dbReference>
<name>A0A846MY35_9PROT</name>
<organism evidence="8 9">
    <name type="scientific">Rhizomicrobium palustre</name>
    <dbReference type="NCBI Taxonomy" id="189966"/>
    <lineage>
        <taxon>Bacteria</taxon>
        <taxon>Pseudomonadati</taxon>
        <taxon>Pseudomonadota</taxon>
        <taxon>Alphaproteobacteria</taxon>
        <taxon>Micropepsales</taxon>
        <taxon>Micropepsaceae</taxon>
        <taxon>Rhizomicrobium</taxon>
    </lineage>
</organism>
<keyword evidence="5" id="KW-1133">Transmembrane helix</keyword>
<dbReference type="InterPro" id="IPR005467">
    <property type="entry name" value="His_kinase_dom"/>
</dbReference>
<comment type="caution">
    <text evidence="8">The sequence shown here is derived from an EMBL/GenBank/DDBJ whole genome shotgun (WGS) entry which is preliminary data.</text>
</comment>
<keyword evidence="3 4" id="KW-0597">Phosphoprotein</keyword>
<dbReference type="Gene3D" id="3.40.50.2300">
    <property type="match status" value="1"/>
</dbReference>
<feature type="modified residue" description="4-aspartylphosphate" evidence="4">
    <location>
        <position position="628"/>
    </location>
</feature>
<dbReference type="FunFam" id="1.10.287.130:FF:000037">
    <property type="entry name" value="Hybrid sensor histidine kinase/response regulator"/>
    <property type="match status" value="1"/>
</dbReference>
<dbReference type="Pfam" id="PF08448">
    <property type="entry name" value="PAS_4"/>
    <property type="match status" value="1"/>
</dbReference>
<dbReference type="InterPro" id="IPR011006">
    <property type="entry name" value="CheY-like_superfamily"/>
</dbReference>
<evidence type="ECO:0000256" key="3">
    <source>
        <dbReference type="ARBA" id="ARBA00022553"/>
    </source>
</evidence>
<dbReference type="Pfam" id="PF00512">
    <property type="entry name" value="HisKA"/>
    <property type="match status" value="1"/>
</dbReference>
<feature type="domain" description="Response regulatory" evidence="7">
    <location>
        <begin position="577"/>
        <end position="693"/>
    </location>
</feature>
<keyword evidence="9" id="KW-1185">Reference proteome</keyword>
<evidence type="ECO:0000256" key="5">
    <source>
        <dbReference type="SAM" id="Phobius"/>
    </source>
</evidence>
<dbReference type="RefSeq" id="WP_167082494.1">
    <property type="nucleotide sequence ID" value="NZ_BAAADC010000001.1"/>
</dbReference>
<protein>
    <recommendedName>
        <fullName evidence="2">histidine kinase</fullName>
        <ecNumber evidence="2">2.7.13.3</ecNumber>
    </recommendedName>
</protein>
<dbReference type="CDD" id="cd00130">
    <property type="entry name" value="PAS"/>
    <property type="match status" value="1"/>
</dbReference>
<dbReference type="PANTHER" id="PTHR43065">
    <property type="entry name" value="SENSOR HISTIDINE KINASE"/>
    <property type="match status" value="1"/>
</dbReference>
<dbReference type="Proteomes" id="UP000570514">
    <property type="component" value="Unassembled WGS sequence"/>
</dbReference>
<dbReference type="Gene3D" id="1.10.287.130">
    <property type="match status" value="1"/>
</dbReference>
<dbReference type="SMART" id="SM00448">
    <property type="entry name" value="REC"/>
    <property type="match status" value="1"/>
</dbReference>
<evidence type="ECO:0000259" key="6">
    <source>
        <dbReference type="PROSITE" id="PS50109"/>
    </source>
</evidence>
<dbReference type="InterPro" id="IPR003594">
    <property type="entry name" value="HATPase_dom"/>
</dbReference>
<dbReference type="Pfam" id="PF00072">
    <property type="entry name" value="Response_reg"/>
    <property type="match status" value="1"/>
</dbReference>
<evidence type="ECO:0000256" key="1">
    <source>
        <dbReference type="ARBA" id="ARBA00000085"/>
    </source>
</evidence>
<evidence type="ECO:0000259" key="7">
    <source>
        <dbReference type="PROSITE" id="PS50110"/>
    </source>
</evidence>
<feature type="transmembrane region" description="Helical" evidence="5">
    <location>
        <begin position="45"/>
        <end position="66"/>
    </location>
</feature>
<dbReference type="InterPro" id="IPR000014">
    <property type="entry name" value="PAS"/>
</dbReference>
<dbReference type="PANTHER" id="PTHR43065:SF42">
    <property type="entry name" value="TWO-COMPONENT SENSOR PPRA"/>
    <property type="match status" value="1"/>
</dbReference>
<dbReference type="Gene3D" id="3.30.450.20">
    <property type="entry name" value="PAS domain"/>
    <property type="match status" value="1"/>
</dbReference>
<dbReference type="InterPro" id="IPR036097">
    <property type="entry name" value="HisK_dim/P_sf"/>
</dbReference>
<dbReference type="InterPro" id="IPR001789">
    <property type="entry name" value="Sig_transdc_resp-reg_receiver"/>
</dbReference>
<accession>A0A846MY35</accession>
<dbReference type="SMART" id="SM00387">
    <property type="entry name" value="HATPase_c"/>
    <property type="match status" value="1"/>
</dbReference>
<dbReference type="PRINTS" id="PR00344">
    <property type="entry name" value="BCTRLSENSOR"/>
</dbReference>
<dbReference type="InterPro" id="IPR036890">
    <property type="entry name" value="HATPase_C_sf"/>
</dbReference>
<feature type="domain" description="Histidine kinase" evidence="6">
    <location>
        <begin position="331"/>
        <end position="554"/>
    </location>
</feature>
<dbReference type="SUPFAM" id="SSF55874">
    <property type="entry name" value="ATPase domain of HSP90 chaperone/DNA topoisomerase II/histidine kinase"/>
    <property type="match status" value="1"/>
</dbReference>
<dbReference type="EC" id="2.7.13.3" evidence="2"/>
<dbReference type="PROSITE" id="PS50110">
    <property type="entry name" value="RESPONSE_REGULATORY"/>
    <property type="match status" value="1"/>
</dbReference>
<evidence type="ECO:0000313" key="8">
    <source>
        <dbReference type="EMBL" id="NIK88306.1"/>
    </source>
</evidence>